<dbReference type="EMBL" id="KV442100">
    <property type="protein sequence ID" value="OAQ24149.1"/>
    <property type="molecule type" value="Genomic_DNA"/>
</dbReference>
<proteinExistence type="predicted"/>
<dbReference type="AlphaFoldDB" id="A0A197JIE4"/>
<gene>
    <name evidence="1" type="ORF">K457DRAFT_24376</name>
</gene>
<evidence type="ECO:0000313" key="2">
    <source>
        <dbReference type="Proteomes" id="UP000078512"/>
    </source>
</evidence>
<evidence type="ECO:0000313" key="1">
    <source>
        <dbReference type="EMBL" id="OAQ24149.1"/>
    </source>
</evidence>
<reference evidence="1 2" key="1">
    <citation type="submission" date="2016-05" db="EMBL/GenBank/DDBJ databases">
        <title>Genome sequencing reveals origins of a unique bacterial endosymbiosis in the earliest lineages of terrestrial Fungi.</title>
        <authorList>
            <consortium name="DOE Joint Genome Institute"/>
            <person name="Uehling J."/>
            <person name="Gryganskyi A."/>
            <person name="Hameed K."/>
            <person name="Tschaplinski T."/>
            <person name="Misztal P."/>
            <person name="Wu S."/>
            <person name="Desiro A."/>
            <person name="Vande Pol N."/>
            <person name="Du Z.-Y."/>
            <person name="Zienkiewicz A."/>
            <person name="Zienkiewicz K."/>
            <person name="Morin E."/>
            <person name="Tisserant E."/>
            <person name="Splivallo R."/>
            <person name="Hainaut M."/>
            <person name="Henrissat B."/>
            <person name="Ohm R."/>
            <person name="Kuo A."/>
            <person name="Yan J."/>
            <person name="Lipzen A."/>
            <person name="Nolan M."/>
            <person name="Labutti K."/>
            <person name="Barry K."/>
            <person name="Goldstein A."/>
            <person name="Labbe J."/>
            <person name="Schadt C."/>
            <person name="Tuskan G."/>
            <person name="Grigoriev I."/>
            <person name="Martin F."/>
            <person name="Vilgalys R."/>
            <person name="Bonito G."/>
        </authorList>
    </citation>
    <scope>NUCLEOTIDE SEQUENCE [LARGE SCALE GENOMIC DNA]</scope>
    <source>
        <strain evidence="1 2">AG-77</strain>
    </source>
</reference>
<organism evidence="1 2">
    <name type="scientific">Linnemannia elongata AG-77</name>
    <dbReference type="NCBI Taxonomy" id="1314771"/>
    <lineage>
        <taxon>Eukaryota</taxon>
        <taxon>Fungi</taxon>
        <taxon>Fungi incertae sedis</taxon>
        <taxon>Mucoromycota</taxon>
        <taxon>Mortierellomycotina</taxon>
        <taxon>Mortierellomycetes</taxon>
        <taxon>Mortierellales</taxon>
        <taxon>Mortierellaceae</taxon>
        <taxon>Linnemannia</taxon>
    </lineage>
</organism>
<name>A0A197JIE4_9FUNG</name>
<dbReference type="OrthoDB" id="2423579at2759"/>
<dbReference type="Proteomes" id="UP000078512">
    <property type="component" value="Unassembled WGS sequence"/>
</dbReference>
<accession>A0A197JIE4</accession>
<protein>
    <submittedName>
        <fullName evidence="1">Uncharacterized protein</fullName>
    </submittedName>
</protein>
<keyword evidence="2" id="KW-1185">Reference proteome</keyword>
<sequence>MSITHVAQMFKYPCSAAKTVVDTFLQTSRVAKLPTGGSHNRRLEGKHIDWLTDALDEFAGRAVLLLTTQQNERLQLDPHITQLAVDKDLKKLSTFTLKSMRAESERYNEPEFIEER</sequence>